<comment type="caution">
    <text evidence="1">The sequence shown here is derived from an EMBL/GenBank/DDBJ whole genome shotgun (WGS) entry which is preliminary data.</text>
</comment>
<gene>
    <name evidence="1" type="ORF">FKG94_02510</name>
</gene>
<organism evidence="1 2">
    <name type="scientific">Exilibacterium tricleocarpae</name>
    <dbReference type="NCBI Taxonomy" id="2591008"/>
    <lineage>
        <taxon>Bacteria</taxon>
        <taxon>Pseudomonadati</taxon>
        <taxon>Pseudomonadota</taxon>
        <taxon>Gammaproteobacteria</taxon>
        <taxon>Cellvibrionales</taxon>
        <taxon>Cellvibrionaceae</taxon>
        <taxon>Exilibacterium</taxon>
    </lineage>
</organism>
<keyword evidence="2" id="KW-1185">Reference proteome</keyword>
<protein>
    <recommendedName>
        <fullName evidence="3">Transglutaminase-like domain-containing protein</fullName>
    </recommendedName>
</protein>
<dbReference type="Proteomes" id="UP000319732">
    <property type="component" value="Unassembled WGS sequence"/>
</dbReference>
<evidence type="ECO:0000313" key="2">
    <source>
        <dbReference type="Proteomes" id="UP000319732"/>
    </source>
</evidence>
<dbReference type="EMBL" id="VHSG01000003">
    <property type="protein sequence ID" value="TQV85734.1"/>
    <property type="molecule type" value="Genomic_DNA"/>
</dbReference>
<evidence type="ECO:0000313" key="1">
    <source>
        <dbReference type="EMBL" id="TQV85734.1"/>
    </source>
</evidence>
<dbReference type="OrthoDB" id="5738514at2"/>
<reference evidence="1 2" key="1">
    <citation type="submission" date="2019-06" db="EMBL/GenBank/DDBJ databases">
        <title>Whole genome sequence for Cellvibrionaceae sp. R142.</title>
        <authorList>
            <person name="Wang G."/>
        </authorList>
    </citation>
    <scope>NUCLEOTIDE SEQUENCE [LARGE SCALE GENOMIC DNA]</scope>
    <source>
        <strain evidence="1 2">R142</strain>
    </source>
</reference>
<dbReference type="AlphaFoldDB" id="A0A545U8D1"/>
<dbReference type="RefSeq" id="WP_142902585.1">
    <property type="nucleotide sequence ID" value="NZ_ML660087.1"/>
</dbReference>
<evidence type="ECO:0008006" key="3">
    <source>
        <dbReference type="Google" id="ProtNLM"/>
    </source>
</evidence>
<accession>A0A545U8D1</accession>
<name>A0A545U8D1_9GAMM</name>
<sequence length="122" mass="14441">MQSEELRRVLLGVHRQVMRHFIFRSDRAERWDMPPRGYDGSAVLRDDCDGFCLACRTLLRRAGLRSRLVYCEIARRGHLVVEVDGWILDNLQKTVVPNTVLRDYRWLRISGYEPGDPWREII</sequence>
<proteinExistence type="predicted"/>
<dbReference type="Gene3D" id="3.10.620.30">
    <property type="match status" value="1"/>
</dbReference>